<keyword evidence="3" id="KW-0862">Zinc</keyword>
<evidence type="ECO:0000313" key="8">
    <source>
        <dbReference type="Proteomes" id="UP000465221"/>
    </source>
</evidence>
<comment type="caution">
    <text evidence="7">The sequence shown here is derived from an EMBL/GenBank/DDBJ whole genome shotgun (WGS) entry which is preliminary data.</text>
</comment>
<dbReference type="GO" id="GO:0008270">
    <property type="term" value="F:zinc ion binding"/>
    <property type="evidence" value="ECO:0007669"/>
    <property type="project" value="UniProtKB-KW"/>
</dbReference>
<evidence type="ECO:0000256" key="5">
    <source>
        <dbReference type="SAM" id="Phobius"/>
    </source>
</evidence>
<dbReference type="EMBL" id="BLKC01000054">
    <property type="protein sequence ID" value="GFF43604.1"/>
    <property type="molecule type" value="Genomic_DNA"/>
</dbReference>
<dbReference type="InterPro" id="IPR001841">
    <property type="entry name" value="Znf_RING"/>
</dbReference>
<sequence length="218" mass="24789">CTPTLNAGVNPAIREVTDGNQKTRRDCRLLATVYTTCFYGTQAANPLFPAESADQSTSLERTMGLSSSDGEMNSKNHHMVIVLGIGLGVVALIIMCLLLTIFINRRERTPPKNKNRKDHSDKLRRLDAVSPIRTLEEWWSKSKGPLLPSEGADGQFICVVCLESVLRSQEIRELKCLHVFHKECLDKWYLQDHFNCPLCHRAYFVKESRPSHDFVWMV</sequence>
<dbReference type="InterPro" id="IPR013083">
    <property type="entry name" value="Znf_RING/FYVE/PHD"/>
</dbReference>
<dbReference type="AlphaFoldDB" id="A0A8H3P2T6"/>
<dbReference type="SUPFAM" id="SSF57850">
    <property type="entry name" value="RING/U-box"/>
    <property type="match status" value="1"/>
</dbReference>
<keyword evidence="5" id="KW-0812">Transmembrane</keyword>
<feature type="domain" description="RING-type" evidence="6">
    <location>
        <begin position="158"/>
        <end position="200"/>
    </location>
</feature>
<dbReference type="PANTHER" id="PTHR45969">
    <property type="entry name" value="RING ZINC FINGER PROTEIN-RELATED"/>
    <property type="match status" value="1"/>
</dbReference>
<accession>A0A8H3P2T6</accession>
<dbReference type="Pfam" id="PF13639">
    <property type="entry name" value="zf-RING_2"/>
    <property type="match status" value="1"/>
</dbReference>
<dbReference type="Proteomes" id="UP000465221">
    <property type="component" value="Unassembled WGS sequence"/>
</dbReference>
<proteinExistence type="predicted"/>
<dbReference type="SMART" id="SM00184">
    <property type="entry name" value="RING"/>
    <property type="match status" value="1"/>
</dbReference>
<evidence type="ECO:0000256" key="1">
    <source>
        <dbReference type="ARBA" id="ARBA00022723"/>
    </source>
</evidence>
<feature type="non-terminal residue" evidence="7">
    <location>
        <position position="218"/>
    </location>
</feature>
<organism evidence="7 8">
    <name type="scientific">Aspergillus udagawae</name>
    <dbReference type="NCBI Taxonomy" id="91492"/>
    <lineage>
        <taxon>Eukaryota</taxon>
        <taxon>Fungi</taxon>
        <taxon>Dikarya</taxon>
        <taxon>Ascomycota</taxon>
        <taxon>Pezizomycotina</taxon>
        <taxon>Eurotiomycetes</taxon>
        <taxon>Eurotiomycetidae</taxon>
        <taxon>Eurotiales</taxon>
        <taxon>Aspergillaceae</taxon>
        <taxon>Aspergillus</taxon>
        <taxon>Aspergillus subgen. Fumigati</taxon>
    </lineage>
</organism>
<reference evidence="7 8" key="1">
    <citation type="submission" date="2020-01" db="EMBL/GenBank/DDBJ databases">
        <title>Draft genome sequence of Aspergillus udagawae IFM 46972.</title>
        <authorList>
            <person name="Takahashi H."/>
            <person name="Yaguchi T."/>
        </authorList>
    </citation>
    <scope>NUCLEOTIDE SEQUENCE [LARGE SCALE GENOMIC DNA]</scope>
    <source>
        <strain evidence="7 8">IFM 46972</strain>
    </source>
</reference>
<feature type="transmembrane region" description="Helical" evidence="5">
    <location>
        <begin position="79"/>
        <end position="103"/>
    </location>
</feature>
<evidence type="ECO:0000259" key="6">
    <source>
        <dbReference type="PROSITE" id="PS50089"/>
    </source>
</evidence>
<keyword evidence="1" id="KW-0479">Metal-binding</keyword>
<evidence type="ECO:0000256" key="2">
    <source>
        <dbReference type="ARBA" id="ARBA00022771"/>
    </source>
</evidence>
<dbReference type="GO" id="GO:0016567">
    <property type="term" value="P:protein ubiquitination"/>
    <property type="evidence" value="ECO:0007669"/>
    <property type="project" value="TreeGrafter"/>
</dbReference>
<gene>
    <name evidence="7" type="ORF">IFM46972_07261</name>
</gene>
<protein>
    <submittedName>
        <fullName evidence="7">E3 ubiquitin-protein ligase ZNRF3</fullName>
    </submittedName>
</protein>
<evidence type="ECO:0000256" key="4">
    <source>
        <dbReference type="PROSITE-ProRule" id="PRU00175"/>
    </source>
</evidence>
<dbReference type="PROSITE" id="PS50089">
    <property type="entry name" value="ZF_RING_2"/>
    <property type="match status" value="1"/>
</dbReference>
<keyword evidence="5" id="KW-1133">Transmembrane helix</keyword>
<dbReference type="GO" id="GO:0061630">
    <property type="term" value="F:ubiquitin protein ligase activity"/>
    <property type="evidence" value="ECO:0007669"/>
    <property type="project" value="TreeGrafter"/>
</dbReference>
<name>A0A8H3P2T6_9EURO</name>
<evidence type="ECO:0000256" key="3">
    <source>
        <dbReference type="ARBA" id="ARBA00022833"/>
    </source>
</evidence>
<dbReference type="Gene3D" id="3.30.40.10">
    <property type="entry name" value="Zinc/RING finger domain, C3HC4 (zinc finger)"/>
    <property type="match status" value="1"/>
</dbReference>
<evidence type="ECO:0000313" key="7">
    <source>
        <dbReference type="EMBL" id="GFF43604.1"/>
    </source>
</evidence>
<keyword evidence="2 4" id="KW-0863">Zinc-finger</keyword>
<keyword evidence="5" id="KW-0472">Membrane</keyword>
<dbReference type="CDD" id="cd16448">
    <property type="entry name" value="RING-H2"/>
    <property type="match status" value="1"/>
</dbReference>
<dbReference type="PANTHER" id="PTHR45969:SF69">
    <property type="entry name" value="FINGER DOMAIN PROTEIN, PUTATIVE (AFU_ORTHOLOGUE AFUA_3G12190)-RELATED"/>
    <property type="match status" value="1"/>
</dbReference>